<protein>
    <recommendedName>
        <fullName evidence="8">Major facilitator superfamily (MFS) profile domain-containing protein</fullName>
    </recommendedName>
</protein>
<evidence type="ECO:0000259" key="8">
    <source>
        <dbReference type="PROSITE" id="PS50850"/>
    </source>
</evidence>
<feature type="transmembrane region" description="Helical" evidence="7">
    <location>
        <begin position="326"/>
        <end position="345"/>
    </location>
</feature>
<dbReference type="RefSeq" id="XP_008728449.1">
    <property type="nucleotide sequence ID" value="XM_008730227.1"/>
</dbReference>
<feature type="transmembrane region" description="Helical" evidence="7">
    <location>
        <begin position="158"/>
        <end position="179"/>
    </location>
</feature>
<feature type="transmembrane region" description="Helical" evidence="7">
    <location>
        <begin position="417"/>
        <end position="433"/>
    </location>
</feature>
<dbReference type="PROSITE" id="PS50850">
    <property type="entry name" value="MFS"/>
    <property type="match status" value="1"/>
</dbReference>
<dbReference type="InterPro" id="IPR020846">
    <property type="entry name" value="MFS_dom"/>
</dbReference>
<dbReference type="HOGENOM" id="CLU_001265_0_5_1"/>
<dbReference type="SUPFAM" id="SSF103473">
    <property type="entry name" value="MFS general substrate transporter"/>
    <property type="match status" value="1"/>
</dbReference>
<dbReference type="PANTHER" id="PTHR43791:SF40">
    <property type="entry name" value="THIAMINE PATHWAY TRANSPORTER THI73"/>
    <property type="match status" value="1"/>
</dbReference>
<evidence type="ECO:0000313" key="9">
    <source>
        <dbReference type="EMBL" id="ETI21832.1"/>
    </source>
</evidence>
<dbReference type="FunFam" id="1.20.1250.20:FF:000064">
    <property type="entry name" value="MFS allantoate transporter"/>
    <property type="match status" value="1"/>
</dbReference>
<evidence type="ECO:0000256" key="1">
    <source>
        <dbReference type="ARBA" id="ARBA00004141"/>
    </source>
</evidence>
<sequence length="507" mass="56982">MKDDIETQQATTVVHPVETIDEKYVDYKDVDAALGFLRNNAASGEVVHIDEKKLMRKVDWMVMPLMFACYYLQYTDKTLLSYASIMGVIEDTHMPANGFSNLAIAFYVSFLICEPLQSFFIQKFPTAKYLGANVILWGIVLTMNCVCHNFASVVALRVLLGVFESACAPSLVILTAMWYKRHEQVSRMGIWYQGTSVGPAVSSMASYGFLHYTNSNPNLHFKSWQILFLLFGIITIFFGILVVLFLPDNPMKSRLSDAEKLFIIERVRDNQTGIENKKLKSHQLKEVLFDVRTWLLSLVVITTNVPNGAVSSFSSIIIQGFGFDEYTTLLLNLPSCAVAFVAVWFGTWWAGRYNGRGIAIIGLIIPTLLGGALMAWLPADRKAGLLAGNYLTNTVGATLPLLYSWITSNYAGHTKKVTMNAIVLMSFCIGNIIGPETFRDKDAPTYIPAKLTIVVILAVGIVAAVLLDLLYLWDNKKRDREEPQELPQDYEFLDLTDKENRNFRYLL</sequence>
<feature type="transmembrane region" description="Helical" evidence="7">
    <location>
        <begin position="134"/>
        <end position="152"/>
    </location>
</feature>
<accession>V9D774</accession>
<dbReference type="Gene3D" id="1.20.1250.20">
    <property type="entry name" value="MFS general substrate transporter like domains"/>
    <property type="match status" value="2"/>
</dbReference>
<feature type="transmembrane region" description="Helical" evidence="7">
    <location>
        <begin position="94"/>
        <end position="113"/>
    </location>
</feature>
<dbReference type="VEuPathDB" id="FungiDB:G647_05901"/>
<name>V9D774_9EURO</name>
<dbReference type="AlphaFoldDB" id="V9D774"/>
<dbReference type="Proteomes" id="UP000030678">
    <property type="component" value="Unassembled WGS sequence"/>
</dbReference>
<dbReference type="InterPro" id="IPR011701">
    <property type="entry name" value="MFS"/>
</dbReference>
<keyword evidence="5 7" id="KW-0472">Membrane</keyword>
<proteinExistence type="inferred from homology"/>
<evidence type="ECO:0000256" key="7">
    <source>
        <dbReference type="SAM" id="Phobius"/>
    </source>
</evidence>
<keyword evidence="4 7" id="KW-1133">Transmembrane helix</keyword>
<dbReference type="OrthoDB" id="6730379at2759"/>
<dbReference type="InterPro" id="IPR036259">
    <property type="entry name" value="MFS_trans_sf"/>
</dbReference>
<comment type="subcellular location">
    <subcellularLocation>
        <location evidence="1">Membrane</location>
        <topology evidence="1">Multi-pass membrane protein</topology>
    </subcellularLocation>
</comment>
<dbReference type="PANTHER" id="PTHR43791">
    <property type="entry name" value="PERMEASE-RELATED"/>
    <property type="match status" value="1"/>
</dbReference>
<feature type="transmembrane region" description="Helical" evidence="7">
    <location>
        <begin position="453"/>
        <end position="473"/>
    </location>
</feature>
<dbReference type="GO" id="GO:0016020">
    <property type="term" value="C:membrane"/>
    <property type="evidence" value="ECO:0007669"/>
    <property type="project" value="UniProtKB-SubCell"/>
</dbReference>
<evidence type="ECO:0000256" key="5">
    <source>
        <dbReference type="ARBA" id="ARBA00023136"/>
    </source>
</evidence>
<keyword evidence="3 7" id="KW-0812">Transmembrane</keyword>
<evidence type="ECO:0000256" key="6">
    <source>
        <dbReference type="ARBA" id="ARBA00037968"/>
    </source>
</evidence>
<feature type="transmembrane region" description="Helical" evidence="7">
    <location>
        <begin position="357"/>
        <end position="377"/>
    </location>
</feature>
<organism evidence="9 10">
    <name type="scientific">Cladophialophora carrionii CBS 160.54</name>
    <dbReference type="NCBI Taxonomy" id="1279043"/>
    <lineage>
        <taxon>Eukaryota</taxon>
        <taxon>Fungi</taxon>
        <taxon>Dikarya</taxon>
        <taxon>Ascomycota</taxon>
        <taxon>Pezizomycotina</taxon>
        <taxon>Eurotiomycetes</taxon>
        <taxon>Chaetothyriomycetidae</taxon>
        <taxon>Chaetothyriales</taxon>
        <taxon>Herpotrichiellaceae</taxon>
        <taxon>Cladophialophora</taxon>
    </lineage>
</organism>
<reference evidence="9 10" key="1">
    <citation type="submission" date="2013-03" db="EMBL/GenBank/DDBJ databases">
        <title>The Genome Sequence of Cladophialophora carrionii CBS 160.54.</title>
        <authorList>
            <consortium name="The Broad Institute Genomics Platform"/>
            <person name="Cuomo C."/>
            <person name="de Hoog S."/>
            <person name="Gorbushina A."/>
            <person name="Walker B."/>
            <person name="Young S.K."/>
            <person name="Zeng Q."/>
            <person name="Gargeya S."/>
            <person name="Fitzgerald M."/>
            <person name="Haas B."/>
            <person name="Abouelleil A."/>
            <person name="Allen A.W."/>
            <person name="Alvarado L."/>
            <person name="Arachchi H.M."/>
            <person name="Berlin A.M."/>
            <person name="Chapman S.B."/>
            <person name="Gainer-Dewar J."/>
            <person name="Goldberg J."/>
            <person name="Griggs A."/>
            <person name="Gujja S."/>
            <person name="Hansen M."/>
            <person name="Howarth C."/>
            <person name="Imamovic A."/>
            <person name="Ireland A."/>
            <person name="Larimer J."/>
            <person name="McCowan C."/>
            <person name="Murphy C."/>
            <person name="Pearson M."/>
            <person name="Poon T.W."/>
            <person name="Priest M."/>
            <person name="Roberts A."/>
            <person name="Saif S."/>
            <person name="Shea T."/>
            <person name="Sisk P."/>
            <person name="Sykes S."/>
            <person name="Wortman J."/>
            <person name="Nusbaum C."/>
            <person name="Birren B."/>
        </authorList>
    </citation>
    <scope>NUCLEOTIDE SEQUENCE [LARGE SCALE GENOMIC DNA]</scope>
    <source>
        <strain evidence="9 10">CBS 160.54</strain>
    </source>
</reference>
<evidence type="ECO:0000313" key="10">
    <source>
        <dbReference type="Proteomes" id="UP000030678"/>
    </source>
</evidence>
<keyword evidence="2" id="KW-0813">Transport</keyword>
<dbReference type="GeneID" id="19984394"/>
<dbReference type="EMBL" id="KB822706">
    <property type="protein sequence ID" value="ETI21832.1"/>
    <property type="molecule type" value="Genomic_DNA"/>
</dbReference>
<feature type="transmembrane region" description="Helical" evidence="7">
    <location>
        <begin position="191"/>
        <end position="212"/>
    </location>
</feature>
<feature type="domain" description="Major facilitator superfamily (MFS) profile" evidence="8">
    <location>
        <begin position="62"/>
        <end position="476"/>
    </location>
</feature>
<evidence type="ECO:0000256" key="2">
    <source>
        <dbReference type="ARBA" id="ARBA00022448"/>
    </source>
</evidence>
<comment type="similarity">
    <text evidence="6">Belongs to the major facilitator superfamily. Allantoate permease family.</text>
</comment>
<feature type="transmembrane region" description="Helical" evidence="7">
    <location>
        <begin position="383"/>
        <end position="405"/>
    </location>
</feature>
<dbReference type="Pfam" id="PF07690">
    <property type="entry name" value="MFS_1"/>
    <property type="match status" value="1"/>
</dbReference>
<evidence type="ECO:0000256" key="3">
    <source>
        <dbReference type="ARBA" id="ARBA00022692"/>
    </source>
</evidence>
<gene>
    <name evidence="9" type="ORF">G647_05901</name>
</gene>
<feature type="transmembrane region" description="Helical" evidence="7">
    <location>
        <begin position="224"/>
        <end position="246"/>
    </location>
</feature>
<dbReference type="GO" id="GO:0022857">
    <property type="term" value="F:transmembrane transporter activity"/>
    <property type="evidence" value="ECO:0007669"/>
    <property type="project" value="InterPro"/>
</dbReference>
<evidence type="ECO:0000256" key="4">
    <source>
        <dbReference type="ARBA" id="ARBA00022989"/>
    </source>
</evidence>